<protein>
    <submittedName>
        <fullName evidence="2">Uncharacterized protein</fullName>
    </submittedName>
</protein>
<sequence length="90" mass="10212">MTKPRKKRRTANVRQCVENLQRITQRKSDRVTRAVQAAVSCYSITDYPAQPKKLRSVKANDGSDPDRYVGYSAVGRQKMRGSSKIPHGVY</sequence>
<dbReference type="RefSeq" id="WP_039322507.1">
    <property type="nucleotide sequence ID" value="NZ_JQHM01000001.1"/>
</dbReference>
<dbReference type="AlphaFoldDB" id="A0A093UG75"/>
<proteinExistence type="predicted"/>
<dbReference type="EMBL" id="JQHM01000001">
    <property type="protein sequence ID" value="KFX07253.1"/>
    <property type="molecule type" value="Genomic_DNA"/>
</dbReference>
<accession>A0A093UG75</accession>
<evidence type="ECO:0000313" key="2">
    <source>
        <dbReference type="EMBL" id="KFX07253.1"/>
    </source>
</evidence>
<organism evidence="2 3">
    <name type="scientific">Pectobacterium betavasculorum</name>
    <dbReference type="NCBI Taxonomy" id="55207"/>
    <lineage>
        <taxon>Bacteria</taxon>
        <taxon>Pseudomonadati</taxon>
        <taxon>Pseudomonadota</taxon>
        <taxon>Gammaproteobacteria</taxon>
        <taxon>Enterobacterales</taxon>
        <taxon>Pectobacteriaceae</taxon>
        <taxon>Pectobacterium</taxon>
    </lineage>
</organism>
<reference evidence="2 3" key="1">
    <citation type="submission" date="2014-08" db="EMBL/GenBank/DDBJ databases">
        <title>Genome sequences of NCPPB Pectobacterium isolates.</title>
        <authorList>
            <person name="Glover R.H."/>
            <person name="Sapp M."/>
            <person name="Elphinstone J."/>
        </authorList>
    </citation>
    <scope>NUCLEOTIDE SEQUENCE [LARGE SCALE GENOMIC DNA]</scope>
    <source>
        <strain evidence="2 3">NCPPB 2795</strain>
    </source>
</reference>
<gene>
    <name evidence="2" type="ORF">KP22_03950</name>
</gene>
<dbReference type="STRING" id="55207.KP22_03950"/>
<comment type="caution">
    <text evidence="2">The sequence shown here is derived from an EMBL/GenBank/DDBJ whole genome shotgun (WGS) entry which is preliminary data.</text>
</comment>
<evidence type="ECO:0000313" key="3">
    <source>
        <dbReference type="Proteomes" id="UP000032874"/>
    </source>
</evidence>
<evidence type="ECO:0000256" key="1">
    <source>
        <dbReference type="SAM" id="MobiDB-lite"/>
    </source>
</evidence>
<name>A0A093UG75_9GAMM</name>
<dbReference type="Proteomes" id="UP000032874">
    <property type="component" value="Unassembled WGS sequence"/>
</dbReference>
<feature type="region of interest" description="Disordered" evidence="1">
    <location>
        <begin position="55"/>
        <end position="90"/>
    </location>
</feature>